<evidence type="ECO:0000313" key="6">
    <source>
        <dbReference type="EMBL" id="PHT52950.1"/>
    </source>
</evidence>
<evidence type="ECO:0000256" key="3">
    <source>
        <dbReference type="ARBA" id="ARBA00022833"/>
    </source>
</evidence>
<dbReference type="SMART" id="SM00249">
    <property type="entry name" value="PHD"/>
    <property type="match status" value="1"/>
</dbReference>
<dbReference type="PANTHER" id="PTHR47863:SF14">
    <property type="entry name" value="ZINC FINGER PHD-TYPE DOMAIN-CONTAINING PROTEIN"/>
    <property type="match status" value="1"/>
</dbReference>
<sequence length="556" mass="61515">MDIKHSTSNLAWIWVIETLATSNEIDTSLLIDLVKRIPEISDDVGRNARELVSLRVLETLSVQENSNAKNDASVPGDKIELDQSVCCEDVLRHLLLGVSSDQKMARPELSKWDFQPFITKKRSCLPKCALQQIKDTVDTTNPLSTSLKAKSVLEVGSHFRDGDRFNSVDSDGIKQSCEVKVDDAQHEHVLPSGNATLCLGAKMNGLQENQPRTLMPSKRRLMSLLFMKENREETEPILENGSDTCIKASKRFKQQVISSISSSGDAVHDFESSQRDGVSIELSARIPQAIVQKGNLENGALVGGSDDSYEGSASKVVRQNIGPSSHDDPLPEIMISEEKIHNVGSSSKACDELRTSSGSSQQAIHQDSRINWECNGGNLFKDELPEGAKKNIVESDEPEFSSDGDEYHNEKTSLFAKRNYFISSHCTQGQDPLTTENGRELKLCVKCNEGGQLLICSLNTCLLVAHQSCLGSVPSFYDGGNFYCPICAYSRAISEYLEGKKMSSLARKDLASFVGVGARRQSKKSSRNSRRTKKNQCRQDEELHHDKNNKDILNKV</sequence>
<keyword evidence="7" id="KW-1185">Reference proteome</keyword>
<evidence type="ECO:0000256" key="4">
    <source>
        <dbReference type="SAM" id="MobiDB-lite"/>
    </source>
</evidence>
<feature type="domain" description="Zinc finger PHD-type" evidence="5">
    <location>
        <begin position="443"/>
        <end position="488"/>
    </location>
</feature>
<dbReference type="SUPFAM" id="SSF57903">
    <property type="entry name" value="FYVE/PHD zinc finger"/>
    <property type="match status" value="1"/>
</dbReference>
<accession>A0A2G2X670</accession>
<dbReference type="EMBL" id="MLFT02000003">
    <property type="protein sequence ID" value="PHT52950.1"/>
    <property type="molecule type" value="Genomic_DNA"/>
</dbReference>
<gene>
    <name evidence="6" type="ORF">CQW23_07412</name>
</gene>
<dbReference type="InterPro" id="IPR013083">
    <property type="entry name" value="Znf_RING/FYVE/PHD"/>
</dbReference>
<dbReference type="PANTHER" id="PTHR47863">
    <property type="entry name" value="RING/FYVE/PHD ZINC FINGER SUPERFAMILY PROTEIN"/>
    <property type="match status" value="1"/>
</dbReference>
<feature type="compositionally biased region" description="Basic residues" evidence="4">
    <location>
        <begin position="520"/>
        <end position="536"/>
    </location>
</feature>
<dbReference type="Gene3D" id="3.30.40.10">
    <property type="entry name" value="Zinc/RING finger domain, C3HC4 (zinc finger)"/>
    <property type="match status" value="1"/>
</dbReference>
<comment type="caution">
    <text evidence="6">The sequence shown here is derived from an EMBL/GenBank/DDBJ whole genome shotgun (WGS) entry which is preliminary data.</text>
</comment>
<feature type="region of interest" description="Disordered" evidence="4">
    <location>
        <begin position="517"/>
        <end position="556"/>
    </location>
</feature>
<feature type="compositionally biased region" description="Basic and acidic residues" evidence="4">
    <location>
        <begin position="537"/>
        <end position="556"/>
    </location>
</feature>
<name>A0A2G2X670_CAPBA</name>
<evidence type="ECO:0000259" key="5">
    <source>
        <dbReference type="SMART" id="SM00249"/>
    </source>
</evidence>
<protein>
    <recommendedName>
        <fullName evidence="5">Zinc finger PHD-type domain-containing protein</fullName>
    </recommendedName>
</protein>
<dbReference type="OrthoDB" id="608866at2759"/>
<organism evidence="6 7">
    <name type="scientific">Capsicum baccatum</name>
    <name type="common">Peruvian pepper</name>
    <dbReference type="NCBI Taxonomy" id="33114"/>
    <lineage>
        <taxon>Eukaryota</taxon>
        <taxon>Viridiplantae</taxon>
        <taxon>Streptophyta</taxon>
        <taxon>Embryophyta</taxon>
        <taxon>Tracheophyta</taxon>
        <taxon>Spermatophyta</taxon>
        <taxon>Magnoliopsida</taxon>
        <taxon>eudicotyledons</taxon>
        <taxon>Gunneridae</taxon>
        <taxon>Pentapetalae</taxon>
        <taxon>asterids</taxon>
        <taxon>lamiids</taxon>
        <taxon>Solanales</taxon>
        <taxon>Solanaceae</taxon>
        <taxon>Solanoideae</taxon>
        <taxon>Capsiceae</taxon>
        <taxon>Capsicum</taxon>
    </lineage>
</organism>
<evidence type="ECO:0000256" key="2">
    <source>
        <dbReference type="ARBA" id="ARBA00022771"/>
    </source>
</evidence>
<evidence type="ECO:0000256" key="1">
    <source>
        <dbReference type="ARBA" id="ARBA00022723"/>
    </source>
</evidence>
<dbReference type="InterPro" id="IPR011011">
    <property type="entry name" value="Znf_FYVE_PHD"/>
</dbReference>
<reference evidence="7" key="2">
    <citation type="journal article" date="2017" name="J. Anim. Genet.">
        <title>Multiple reference genome sequences of hot pepper reveal the massive evolution of plant disease resistance genes by retroduplication.</title>
        <authorList>
            <person name="Kim S."/>
            <person name="Park J."/>
            <person name="Yeom S.-I."/>
            <person name="Kim Y.-M."/>
            <person name="Seo E."/>
            <person name="Kim K.-T."/>
            <person name="Kim M.-S."/>
            <person name="Lee J.M."/>
            <person name="Cheong K."/>
            <person name="Shin H.-S."/>
            <person name="Kim S.-B."/>
            <person name="Han K."/>
            <person name="Lee J."/>
            <person name="Park M."/>
            <person name="Lee H.-A."/>
            <person name="Lee H.-Y."/>
            <person name="Lee Y."/>
            <person name="Oh S."/>
            <person name="Lee J.H."/>
            <person name="Choi E."/>
            <person name="Choi E."/>
            <person name="Lee S.E."/>
            <person name="Jeon J."/>
            <person name="Kim H."/>
            <person name="Choi G."/>
            <person name="Song H."/>
            <person name="Lee J."/>
            <person name="Lee S.-C."/>
            <person name="Kwon J.-K."/>
            <person name="Lee H.-Y."/>
            <person name="Koo N."/>
            <person name="Hong Y."/>
            <person name="Kim R.W."/>
            <person name="Kang W.-H."/>
            <person name="Huh J.H."/>
            <person name="Kang B.-C."/>
            <person name="Yang T.-J."/>
            <person name="Lee Y.-H."/>
            <person name="Bennetzen J.L."/>
            <person name="Choi D."/>
        </authorList>
    </citation>
    <scope>NUCLEOTIDE SEQUENCE [LARGE SCALE GENOMIC DNA]</scope>
    <source>
        <strain evidence="7">cv. PBC81</strain>
    </source>
</reference>
<keyword evidence="1" id="KW-0479">Metal-binding</keyword>
<reference evidence="6 7" key="1">
    <citation type="journal article" date="2017" name="Genome Biol.">
        <title>New reference genome sequences of hot pepper reveal the massive evolution of plant disease-resistance genes by retroduplication.</title>
        <authorList>
            <person name="Kim S."/>
            <person name="Park J."/>
            <person name="Yeom S.I."/>
            <person name="Kim Y.M."/>
            <person name="Seo E."/>
            <person name="Kim K.T."/>
            <person name="Kim M.S."/>
            <person name="Lee J.M."/>
            <person name="Cheong K."/>
            <person name="Shin H.S."/>
            <person name="Kim S.B."/>
            <person name="Han K."/>
            <person name="Lee J."/>
            <person name="Park M."/>
            <person name="Lee H.A."/>
            <person name="Lee H.Y."/>
            <person name="Lee Y."/>
            <person name="Oh S."/>
            <person name="Lee J.H."/>
            <person name="Choi E."/>
            <person name="Choi E."/>
            <person name="Lee S.E."/>
            <person name="Jeon J."/>
            <person name="Kim H."/>
            <person name="Choi G."/>
            <person name="Song H."/>
            <person name="Lee J."/>
            <person name="Lee S.C."/>
            <person name="Kwon J.K."/>
            <person name="Lee H.Y."/>
            <person name="Koo N."/>
            <person name="Hong Y."/>
            <person name="Kim R.W."/>
            <person name="Kang W.H."/>
            <person name="Huh J.H."/>
            <person name="Kang B.C."/>
            <person name="Yang T.J."/>
            <person name="Lee Y.H."/>
            <person name="Bennetzen J.L."/>
            <person name="Choi D."/>
        </authorList>
    </citation>
    <scope>NUCLEOTIDE SEQUENCE [LARGE SCALE GENOMIC DNA]</scope>
    <source>
        <strain evidence="7">cv. PBC81</strain>
    </source>
</reference>
<dbReference type="Proteomes" id="UP000224567">
    <property type="component" value="Unassembled WGS sequence"/>
</dbReference>
<keyword evidence="3" id="KW-0862">Zinc</keyword>
<dbReference type="STRING" id="33114.A0A2G2X670"/>
<dbReference type="InterPro" id="IPR001965">
    <property type="entry name" value="Znf_PHD"/>
</dbReference>
<evidence type="ECO:0000313" key="7">
    <source>
        <dbReference type="Proteomes" id="UP000224567"/>
    </source>
</evidence>
<proteinExistence type="predicted"/>
<dbReference type="GO" id="GO:0008270">
    <property type="term" value="F:zinc ion binding"/>
    <property type="evidence" value="ECO:0007669"/>
    <property type="project" value="UniProtKB-KW"/>
</dbReference>
<dbReference type="AlphaFoldDB" id="A0A2G2X670"/>
<keyword evidence="2" id="KW-0863">Zinc-finger</keyword>